<keyword evidence="1" id="KW-0812">Transmembrane</keyword>
<sequence length="397" mass="43143">MLASYGNDSYLYDMDGVRQEKTVNGVTHTYYTDGTKILAEKVGDKVFEYYYDAQGVIGFKFDGNVYYYKKNLLGDIDRIYDANKNLVAEYKYDAWGNHKIYAIKSGVNIDITEDMSYNESVAKLNPFRYRGYYYDTETGLYYLNSRYYDPSIGRFINADDISYIQPTDINGLNLFAYCGNNPVMYVDSVGTSPKWWQAILIGIGIIAVAALVATAIVYTGGGAAAFFVTAGKAALGGVKIAAVAGLTAGSIRAGSTAIGGGSIGDVGKSFVTGFADGFFTGSIYAASTMLLSASAFRISGLFNNGYGASSGAWQFGYQTPKTPGITIFTFAGGINGGSSVRFDLDMYNGLHLHYKLAEKVNNKFFKKVLGGMKRHRWMLAPILIGVGVGLSDPWSGW</sequence>
<feature type="transmembrane region" description="Helical" evidence="1">
    <location>
        <begin position="195"/>
        <end position="218"/>
    </location>
</feature>
<accession>A0A9D1JLR6</accession>
<dbReference type="InterPro" id="IPR022385">
    <property type="entry name" value="Rhs_assc_core"/>
</dbReference>
<keyword evidence="1" id="KW-0472">Membrane</keyword>
<dbReference type="AlphaFoldDB" id="A0A9D1JLR6"/>
<dbReference type="NCBIfam" id="TIGR03696">
    <property type="entry name" value="Rhs_assc_core"/>
    <property type="match status" value="1"/>
</dbReference>
<reference evidence="2" key="2">
    <citation type="journal article" date="2021" name="PeerJ">
        <title>Extensive microbial diversity within the chicken gut microbiome revealed by metagenomics and culture.</title>
        <authorList>
            <person name="Gilroy R."/>
            <person name="Ravi A."/>
            <person name="Getino M."/>
            <person name="Pursley I."/>
            <person name="Horton D.L."/>
            <person name="Alikhan N.F."/>
            <person name="Baker D."/>
            <person name="Gharbi K."/>
            <person name="Hall N."/>
            <person name="Watson M."/>
            <person name="Adriaenssens E.M."/>
            <person name="Foster-Nyarko E."/>
            <person name="Jarju S."/>
            <person name="Secka A."/>
            <person name="Antonio M."/>
            <person name="Oren A."/>
            <person name="Chaudhuri R.R."/>
            <person name="La Ragione R."/>
            <person name="Hildebrand F."/>
            <person name="Pallen M.J."/>
        </authorList>
    </citation>
    <scope>NUCLEOTIDE SEQUENCE</scope>
    <source>
        <strain evidence="2">6276</strain>
    </source>
</reference>
<gene>
    <name evidence="2" type="ORF">IAC10_01285</name>
</gene>
<evidence type="ECO:0000313" key="3">
    <source>
        <dbReference type="Proteomes" id="UP000823928"/>
    </source>
</evidence>
<dbReference type="Proteomes" id="UP000823928">
    <property type="component" value="Unassembled WGS sequence"/>
</dbReference>
<protein>
    <submittedName>
        <fullName evidence="2">RHS repeat-associated core domain-containing protein</fullName>
    </submittedName>
</protein>
<dbReference type="PANTHER" id="PTHR32305:SF15">
    <property type="entry name" value="PROTEIN RHSA-RELATED"/>
    <property type="match status" value="1"/>
</dbReference>
<proteinExistence type="predicted"/>
<evidence type="ECO:0000313" key="2">
    <source>
        <dbReference type="EMBL" id="HIS35252.1"/>
    </source>
</evidence>
<organism evidence="2 3">
    <name type="scientific">Candidatus Scatousia excrementigallinarum</name>
    <dbReference type="NCBI Taxonomy" id="2840935"/>
    <lineage>
        <taxon>Bacteria</taxon>
        <taxon>Candidatus Scatousia</taxon>
    </lineage>
</organism>
<name>A0A9D1JLR6_9BACT</name>
<dbReference type="InterPro" id="IPR050708">
    <property type="entry name" value="T6SS_VgrG/RHS"/>
</dbReference>
<comment type="caution">
    <text evidence="2">The sequence shown here is derived from an EMBL/GenBank/DDBJ whole genome shotgun (WGS) entry which is preliminary data.</text>
</comment>
<dbReference type="EMBL" id="DVIU01000026">
    <property type="protein sequence ID" value="HIS35252.1"/>
    <property type="molecule type" value="Genomic_DNA"/>
</dbReference>
<keyword evidence="1" id="KW-1133">Transmembrane helix</keyword>
<reference evidence="2" key="1">
    <citation type="submission" date="2020-10" db="EMBL/GenBank/DDBJ databases">
        <authorList>
            <person name="Gilroy R."/>
        </authorList>
    </citation>
    <scope>NUCLEOTIDE SEQUENCE</scope>
    <source>
        <strain evidence="2">6276</strain>
    </source>
</reference>
<dbReference type="Gene3D" id="2.180.10.10">
    <property type="entry name" value="RHS repeat-associated core"/>
    <property type="match status" value="1"/>
</dbReference>
<evidence type="ECO:0000256" key="1">
    <source>
        <dbReference type="SAM" id="Phobius"/>
    </source>
</evidence>
<dbReference type="PANTHER" id="PTHR32305">
    <property type="match status" value="1"/>
</dbReference>